<evidence type="ECO:0000256" key="1">
    <source>
        <dbReference type="SAM" id="MobiDB-lite"/>
    </source>
</evidence>
<dbReference type="EMBL" id="CAVMBE010000121">
    <property type="protein sequence ID" value="CAK4034512.1"/>
    <property type="molecule type" value="Genomic_DNA"/>
</dbReference>
<feature type="region of interest" description="Disordered" evidence="1">
    <location>
        <begin position="32"/>
        <end position="59"/>
    </location>
</feature>
<keyword evidence="3" id="KW-1185">Reference proteome</keyword>
<evidence type="ECO:0000313" key="2">
    <source>
        <dbReference type="EMBL" id="CAK4034512.1"/>
    </source>
</evidence>
<accession>A0AAI8Z8Q3</accession>
<dbReference type="AlphaFoldDB" id="A0AAI8Z8Q3"/>
<organism evidence="2 3">
    <name type="scientific">Lecanosticta acicola</name>
    <dbReference type="NCBI Taxonomy" id="111012"/>
    <lineage>
        <taxon>Eukaryota</taxon>
        <taxon>Fungi</taxon>
        <taxon>Dikarya</taxon>
        <taxon>Ascomycota</taxon>
        <taxon>Pezizomycotina</taxon>
        <taxon>Dothideomycetes</taxon>
        <taxon>Dothideomycetidae</taxon>
        <taxon>Mycosphaerellales</taxon>
        <taxon>Mycosphaerellaceae</taxon>
        <taxon>Lecanosticta</taxon>
    </lineage>
</organism>
<reference evidence="2" key="1">
    <citation type="submission" date="2023-11" db="EMBL/GenBank/DDBJ databases">
        <authorList>
            <person name="Alioto T."/>
            <person name="Alioto T."/>
            <person name="Gomez Garrido J."/>
        </authorList>
    </citation>
    <scope>NUCLEOTIDE SEQUENCE</scope>
</reference>
<sequence length="506" mass="56474">MGVQTAVASGGAPPAFDIGNLFGLRGFDGRKTGEFNYEPPGARDDPRTDQQAGGWFGRRPKRKDNMWETFLDVPGLDVPEQPKVDPVQASKSAFEDLLASRDNNAAVDEQFVASLADFLQSSANEPEAHNTLRMAQWQLGGKQNRMTRATRRMLAKIVVDKVQLDTIDSDETSDIIATWMLHSRALAYSDTIVDILDAATPGHSLLRIVAKTTVQLLQHDFKHDGALEALPAVTEHWLECLRQCTHLQNPHHSTPEWKAVYELLSPRIPDMRMLALHLSTLEPDDLARIILRHWASVMTVSDVAKDGLELTLDRAGKYLFPRRSQTLENDILLRDFEHLCGERFADPTPQIPHMDGDPIALVDMLDVVRRHGASITNLAHGTMSILTHPNAGPKTPERIHWVIRGSARRNQLGSDSDLATDAIHHLLNAGFVEYAYEVFQDLPGIPLSRCRQLPLAMSTSTNFARHKLWRCLQRQTPDDIVSQHLTLRPPMPCGVSSSRGMLPLLT</sequence>
<dbReference type="Proteomes" id="UP001296104">
    <property type="component" value="Unassembled WGS sequence"/>
</dbReference>
<comment type="caution">
    <text evidence="2">The sequence shown here is derived from an EMBL/GenBank/DDBJ whole genome shotgun (WGS) entry which is preliminary data.</text>
</comment>
<evidence type="ECO:0000313" key="3">
    <source>
        <dbReference type="Proteomes" id="UP001296104"/>
    </source>
</evidence>
<name>A0AAI8Z8Q3_9PEZI</name>
<protein>
    <submittedName>
        <fullName evidence="2">Uncharacterized protein</fullName>
    </submittedName>
</protein>
<gene>
    <name evidence="2" type="ORF">LECACI_7A009670</name>
</gene>
<proteinExistence type="predicted"/>